<dbReference type="Pfam" id="PF01119">
    <property type="entry name" value="DNA_mis_repair"/>
    <property type="match status" value="1"/>
</dbReference>
<sequence>MIADQLIHVLSPHVANQIAAGEVVERPASAVKELMENSLDAGASKVSVRISGAGKKSIVVEDDGFGMSAFDAELSLQRHATSKIESSDDLHCIASHGFRGEALPSIASVSRFRMQTALADSREGVEVRVDGGAASEVRPAPPRKGTRIEVLDLFLNTPARLNFMRTDKTEEAAIVEVFRSLALASPHVAMLLELDGRKRFDFRAQTESERVLAIMGADFADNSLEVTITHEGMQISAHLGLPTFHYRDSTRLMFMVNGRVIRDKLLIAAARAGYRDVMFHDRYPVALIKVEIDPADVDVNVHPAKREVRFKSPQAVRAGIVACIRAGVERMGQSVSSTTTDQAMLSMHASMPSGGQSSGGSSGVGTMPRFSSGDFRGSMLSSSVSADTQRALFSAPSVAEPGSSYQVDGTLDLGRPLAQIHRCYILSQTENGVILVDQHAAHERMTYEKLKKQLANRTVSSQKLLTPEALHLGSKMAAWLHDNAGELEAFGVEVEMSSDESFRITAVPAMLVKEAAAELVAELVESCMLTGAESEADGRGLGRILERWLGNRACKGSIKSGRLLSHDEQEALLREMERTPNIAQCNHGRPTYVGLSLNDLDRLFGRKE</sequence>
<dbReference type="InterPro" id="IPR042121">
    <property type="entry name" value="MutL_C_regsub"/>
</dbReference>
<dbReference type="NCBIfam" id="TIGR00585">
    <property type="entry name" value="mutl"/>
    <property type="match status" value="1"/>
</dbReference>
<protein>
    <recommendedName>
        <fullName evidence="2 5">DNA mismatch repair protein MutL</fullName>
    </recommendedName>
</protein>
<evidence type="ECO:0000259" key="7">
    <source>
        <dbReference type="SMART" id="SM01340"/>
    </source>
</evidence>
<dbReference type="PANTHER" id="PTHR10073">
    <property type="entry name" value="DNA MISMATCH REPAIR PROTEIN MLH, PMS, MUTL"/>
    <property type="match status" value="1"/>
</dbReference>
<dbReference type="Pfam" id="PF08676">
    <property type="entry name" value="MutL_C"/>
    <property type="match status" value="1"/>
</dbReference>
<dbReference type="GO" id="GO:0140664">
    <property type="term" value="F:ATP-dependent DNA damage sensor activity"/>
    <property type="evidence" value="ECO:0007669"/>
    <property type="project" value="InterPro"/>
</dbReference>
<gene>
    <name evidence="5" type="primary">mutL</name>
    <name evidence="8" type="ORF">MMIC_P1665</name>
</gene>
<evidence type="ECO:0000256" key="2">
    <source>
        <dbReference type="ARBA" id="ARBA00021975"/>
    </source>
</evidence>
<comment type="caution">
    <text evidence="8">The sequence shown here is derived from an EMBL/GenBank/DDBJ whole genome shotgun (WGS) entry which is preliminary data.</text>
</comment>
<dbReference type="EMBL" id="BDFD01000014">
    <property type="protein sequence ID" value="GAV20692.1"/>
    <property type="molecule type" value="Genomic_DNA"/>
</dbReference>
<evidence type="ECO:0000256" key="5">
    <source>
        <dbReference type="HAMAP-Rule" id="MF_00149"/>
    </source>
</evidence>
<dbReference type="FunFam" id="3.30.565.10:FF:000003">
    <property type="entry name" value="DNA mismatch repair endonuclease MutL"/>
    <property type="match status" value="1"/>
</dbReference>
<dbReference type="Gene3D" id="3.30.230.10">
    <property type="match status" value="1"/>
</dbReference>
<proteinExistence type="inferred from homology"/>
<reference evidence="8 9" key="1">
    <citation type="journal article" date="2017" name="Arch. Microbiol.">
        <title>Mariprofundus micogutta sp. nov., a novel iron-oxidizing zetaproteobacterium isolated from a deep-sea hydrothermal field at the Bayonnaise knoll of the Izu-Ogasawara arc, and a description of Mariprofundales ord. nov. and Zetaproteobacteria classis nov.</title>
        <authorList>
            <person name="Makita H."/>
            <person name="Tanaka E."/>
            <person name="Mitsunobu S."/>
            <person name="Miyazaki M."/>
            <person name="Nunoura T."/>
            <person name="Uematsu K."/>
            <person name="Takaki Y."/>
            <person name="Nishi S."/>
            <person name="Shimamura S."/>
            <person name="Takai K."/>
        </authorList>
    </citation>
    <scope>NUCLEOTIDE SEQUENCE [LARGE SCALE GENOMIC DNA]</scope>
    <source>
        <strain evidence="8 9">ET2</strain>
    </source>
</reference>
<dbReference type="SMART" id="SM01340">
    <property type="entry name" value="DNA_mis_repair"/>
    <property type="match status" value="1"/>
</dbReference>
<dbReference type="SUPFAM" id="SSF54211">
    <property type="entry name" value="Ribosomal protein S5 domain 2-like"/>
    <property type="match status" value="1"/>
</dbReference>
<feature type="domain" description="DNA mismatch repair protein S5" evidence="7">
    <location>
        <begin position="211"/>
        <end position="329"/>
    </location>
</feature>
<dbReference type="InterPro" id="IPR014790">
    <property type="entry name" value="MutL_C"/>
</dbReference>
<evidence type="ECO:0000256" key="3">
    <source>
        <dbReference type="ARBA" id="ARBA00022763"/>
    </source>
</evidence>
<evidence type="ECO:0000256" key="1">
    <source>
        <dbReference type="ARBA" id="ARBA00006082"/>
    </source>
</evidence>
<evidence type="ECO:0000256" key="4">
    <source>
        <dbReference type="ARBA" id="ARBA00023204"/>
    </source>
</evidence>
<dbReference type="CDD" id="cd00782">
    <property type="entry name" value="MutL_Trans"/>
    <property type="match status" value="1"/>
</dbReference>
<dbReference type="InterPro" id="IPR036890">
    <property type="entry name" value="HATPase_C_sf"/>
</dbReference>
<dbReference type="InterPro" id="IPR014762">
    <property type="entry name" value="DNA_mismatch_repair_CS"/>
</dbReference>
<evidence type="ECO:0000313" key="8">
    <source>
        <dbReference type="EMBL" id="GAV20692.1"/>
    </source>
</evidence>
<dbReference type="SUPFAM" id="SSF118116">
    <property type="entry name" value="DNA mismatch repair protein MutL"/>
    <property type="match status" value="1"/>
</dbReference>
<dbReference type="GO" id="GO:0006298">
    <property type="term" value="P:mismatch repair"/>
    <property type="evidence" value="ECO:0007669"/>
    <property type="project" value="UniProtKB-UniRule"/>
</dbReference>
<accession>A0A1L8CP43</accession>
<dbReference type="GO" id="GO:0030983">
    <property type="term" value="F:mismatched DNA binding"/>
    <property type="evidence" value="ECO:0007669"/>
    <property type="project" value="InterPro"/>
</dbReference>
<keyword evidence="3 5" id="KW-0227">DNA damage</keyword>
<dbReference type="SMART" id="SM00853">
    <property type="entry name" value="MutL_C"/>
    <property type="match status" value="1"/>
</dbReference>
<dbReference type="HAMAP" id="MF_00149">
    <property type="entry name" value="DNA_mis_repair"/>
    <property type="match status" value="1"/>
</dbReference>
<dbReference type="PROSITE" id="PS00058">
    <property type="entry name" value="DNA_MISMATCH_REPAIR_1"/>
    <property type="match status" value="1"/>
</dbReference>
<dbReference type="Gene3D" id="3.30.1540.20">
    <property type="entry name" value="MutL, C-terminal domain, dimerisation subdomain"/>
    <property type="match status" value="1"/>
</dbReference>
<dbReference type="Pfam" id="PF13589">
    <property type="entry name" value="HATPase_c_3"/>
    <property type="match status" value="1"/>
</dbReference>
<evidence type="ECO:0000259" key="6">
    <source>
        <dbReference type="SMART" id="SM00853"/>
    </source>
</evidence>
<dbReference type="GO" id="GO:0032300">
    <property type="term" value="C:mismatch repair complex"/>
    <property type="evidence" value="ECO:0007669"/>
    <property type="project" value="InterPro"/>
</dbReference>
<dbReference type="Gene3D" id="3.30.565.10">
    <property type="entry name" value="Histidine kinase-like ATPase, C-terminal domain"/>
    <property type="match status" value="1"/>
</dbReference>
<evidence type="ECO:0000313" key="9">
    <source>
        <dbReference type="Proteomes" id="UP000231632"/>
    </source>
</evidence>
<dbReference type="CDD" id="cd16926">
    <property type="entry name" value="HATPase_MutL-MLH-PMS-like"/>
    <property type="match status" value="1"/>
</dbReference>
<dbReference type="InterPro" id="IPR002099">
    <property type="entry name" value="MutL/Mlh/PMS"/>
</dbReference>
<keyword evidence="4 5" id="KW-0234">DNA repair</keyword>
<dbReference type="AlphaFoldDB" id="A0A1L8CP43"/>
<comment type="similarity">
    <text evidence="1 5">Belongs to the DNA mismatch repair MutL/HexB family.</text>
</comment>
<dbReference type="OrthoDB" id="5287384at2"/>
<keyword evidence="9" id="KW-1185">Reference proteome</keyword>
<name>A0A1L8CP43_9PROT</name>
<dbReference type="STRING" id="1921010.MMIC_P1665"/>
<dbReference type="InterPro" id="IPR020568">
    <property type="entry name" value="Ribosomal_Su5_D2-typ_SF"/>
</dbReference>
<dbReference type="RefSeq" id="WP_072660056.1">
    <property type="nucleotide sequence ID" value="NZ_BDFD01000014.1"/>
</dbReference>
<dbReference type="InterPro" id="IPR020667">
    <property type="entry name" value="DNA_mismatch_repair_MutL"/>
</dbReference>
<dbReference type="InterPro" id="IPR042120">
    <property type="entry name" value="MutL_C_dimsub"/>
</dbReference>
<dbReference type="InterPro" id="IPR037198">
    <property type="entry name" value="MutL_C_sf"/>
</dbReference>
<dbReference type="Gene3D" id="3.30.1370.100">
    <property type="entry name" value="MutL, C-terminal domain, regulatory subdomain"/>
    <property type="match status" value="1"/>
</dbReference>
<feature type="domain" description="MutL C-terminal dimerisation" evidence="6">
    <location>
        <begin position="416"/>
        <end position="564"/>
    </location>
</feature>
<dbReference type="SUPFAM" id="SSF55874">
    <property type="entry name" value="ATPase domain of HSP90 chaperone/DNA topoisomerase II/histidine kinase"/>
    <property type="match status" value="1"/>
</dbReference>
<organism evidence="8 9">
    <name type="scientific">Mariprofundus micogutta</name>
    <dbReference type="NCBI Taxonomy" id="1921010"/>
    <lineage>
        <taxon>Bacteria</taxon>
        <taxon>Pseudomonadati</taxon>
        <taxon>Pseudomonadota</taxon>
        <taxon>Candidatius Mariprofundia</taxon>
        <taxon>Mariprofundales</taxon>
        <taxon>Mariprofundaceae</taxon>
        <taxon>Mariprofundus</taxon>
    </lineage>
</organism>
<dbReference type="InterPro" id="IPR013507">
    <property type="entry name" value="DNA_mismatch_S5_2-like"/>
</dbReference>
<dbReference type="InterPro" id="IPR014721">
    <property type="entry name" value="Ribsml_uS5_D2-typ_fold_subgr"/>
</dbReference>
<dbReference type="GO" id="GO:0005524">
    <property type="term" value="F:ATP binding"/>
    <property type="evidence" value="ECO:0007669"/>
    <property type="project" value="InterPro"/>
</dbReference>
<comment type="function">
    <text evidence="5">This protein is involved in the repair of mismatches in DNA. It is required for dam-dependent methyl-directed DNA mismatch repair. May act as a 'molecular matchmaker', a protein that promotes the formation of a stable complex between two or more DNA-binding proteins in an ATP-dependent manner without itself being part of a final effector complex.</text>
</comment>
<dbReference type="PANTHER" id="PTHR10073:SF12">
    <property type="entry name" value="DNA MISMATCH REPAIR PROTEIN MLH1"/>
    <property type="match status" value="1"/>
</dbReference>
<dbReference type="GO" id="GO:0016887">
    <property type="term" value="F:ATP hydrolysis activity"/>
    <property type="evidence" value="ECO:0007669"/>
    <property type="project" value="InterPro"/>
</dbReference>
<dbReference type="InterPro" id="IPR038973">
    <property type="entry name" value="MutL/Mlh/Pms-like"/>
</dbReference>
<dbReference type="Proteomes" id="UP000231632">
    <property type="component" value="Unassembled WGS sequence"/>
</dbReference>